<feature type="region of interest" description="Disordered" evidence="3">
    <location>
        <begin position="154"/>
        <end position="237"/>
    </location>
</feature>
<feature type="domain" description="Tyrosine specific protein phosphatases" evidence="4">
    <location>
        <begin position="102"/>
        <end position="144"/>
    </location>
</feature>
<dbReference type="GO" id="GO:0005634">
    <property type="term" value="C:nucleus"/>
    <property type="evidence" value="ECO:0007669"/>
    <property type="project" value="TreeGrafter"/>
</dbReference>
<organism evidence="6 7">
    <name type="scientific">Coprinopsis marcescibilis</name>
    <name type="common">Agaric fungus</name>
    <name type="synonym">Psathyrella marcescibilis</name>
    <dbReference type="NCBI Taxonomy" id="230819"/>
    <lineage>
        <taxon>Eukaryota</taxon>
        <taxon>Fungi</taxon>
        <taxon>Dikarya</taxon>
        <taxon>Basidiomycota</taxon>
        <taxon>Agaricomycotina</taxon>
        <taxon>Agaricomycetes</taxon>
        <taxon>Agaricomycetidae</taxon>
        <taxon>Agaricales</taxon>
        <taxon>Agaricineae</taxon>
        <taxon>Psathyrellaceae</taxon>
        <taxon>Coprinopsis</taxon>
    </lineage>
</organism>
<dbReference type="SUPFAM" id="SSF52799">
    <property type="entry name" value="(Phosphotyrosine protein) phosphatases II"/>
    <property type="match status" value="1"/>
</dbReference>
<evidence type="ECO:0000259" key="4">
    <source>
        <dbReference type="PROSITE" id="PS50056"/>
    </source>
</evidence>
<dbReference type="GO" id="GO:0048870">
    <property type="term" value="P:cell motility"/>
    <property type="evidence" value="ECO:0007669"/>
    <property type="project" value="TreeGrafter"/>
</dbReference>
<protein>
    <recommendedName>
        <fullName evidence="1">phosphatidylinositol-3,4,5-trisphosphate 3-phosphatase</fullName>
        <ecNumber evidence="1">3.1.3.67</ecNumber>
    </recommendedName>
</protein>
<dbReference type="GO" id="GO:0005829">
    <property type="term" value="C:cytosol"/>
    <property type="evidence" value="ECO:0007669"/>
    <property type="project" value="TreeGrafter"/>
</dbReference>
<dbReference type="GO" id="GO:0016314">
    <property type="term" value="F:phosphatidylinositol-3,4,5-trisphosphate 3-phosphatase activity"/>
    <property type="evidence" value="ECO:0007669"/>
    <property type="project" value="UniProtKB-EC"/>
</dbReference>
<dbReference type="GO" id="GO:0005886">
    <property type="term" value="C:plasma membrane"/>
    <property type="evidence" value="ECO:0007669"/>
    <property type="project" value="TreeGrafter"/>
</dbReference>
<dbReference type="InterPro" id="IPR057023">
    <property type="entry name" value="PTP-SAK"/>
</dbReference>
<dbReference type="GO" id="GO:0042995">
    <property type="term" value="C:cell projection"/>
    <property type="evidence" value="ECO:0007669"/>
    <property type="project" value="TreeGrafter"/>
</dbReference>
<gene>
    <name evidence="6" type="ORF">FA15DRAFT_646688</name>
</gene>
<dbReference type="EC" id="3.1.3.67" evidence="1"/>
<evidence type="ECO:0000256" key="2">
    <source>
        <dbReference type="ARBA" id="ARBA00022801"/>
    </source>
</evidence>
<dbReference type="InterPro" id="IPR029023">
    <property type="entry name" value="Tensin_phosphatase"/>
</dbReference>
<feature type="compositionally biased region" description="Basic and acidic residues" evidence="3">
    <location>
        <begin position="255"/>
        <end position="265"/>
    </location>
</feature>
<dbReference type="GO" id="GO:0004725">
    <property type="term" value="F:protein tyrosine phosphatase activity"/>
    <property type="evidence" value="ECO:0007669"/>
    <property type="project" value="TreeGrafter"/>
</dbReference>
<sequence>MTDFIRRLVSGPKARFQDDELGLDLDLVYVTDRIIIMGYPAVGLEGLYRNRREDAKKFLDHRHSKNYWVYNFCPIRENSYDAAVFEGRVTRFPFPDHHAPPLALLPLVAREMHDWLDKSPDHVAVLHCKAGKGRSGTMACTYLLTLDSAPNGPSLDANHSATDRAARKAQQTINELPEDDDLTSPVSPVIPHRSKPSPPLNRGKVLSESDDIIDDVSTSPPPFESPLSAHANPERSFTDSLKGVLDLHTARRMKPAQERESTDGQKKKKQQQRRGVSIPSQQRWLYYWALLLAGDAPKEIFYRSLPLHTPPSFQQRLDKPKVRITRIQVRLKESSGMARKLVHATNVVLDKAGHPNELWASIARYDDALIDILEKWEAWTREEGPAEIGLHRRRKESKTMVLGEIKHELDELFDHRGVWDEGKMVRSFAKFGLRGTKDQSVTPDETTGGKGNVHTYSLRLINDKRWRNLEEREMKSTEATPPSKPPTPSNDEREIKDLQKKMEGLDIPISEANSMFEEPDNSAPANRGHTAEELEGLVVDASRELRVKLYVGRVFIGWFWFIPSFHMPQPPPTSTSATTQNADKSTLSTTFHLNRKDLDFALGLGSSIIDVDVDMEWVVPGTNLEGGIGGQLDASLPVQAGDRADSVEDRGIVASALQAATQGGQGVRDALRVGQASGV</sequence>
<evidence type="ECO:0000256" key="1">
    <source>
        <dbReference type="ARBA" id="ARBA00013015"/>
    </source>
</evidence>
<feature type="domain" description="Phosphatase tensin-type" evidence="5">
    <location>
        <begin position="16"/>
        <end position="295"/>
    </location>
</feature>
<dbReference type="InterPro" id="IPR000387">
    <property type="entry name" value="Tyr_Pase_dom"/>
</dbReference>
<dbReference type="PROSITE" id="PS00383">
    <property type="entry name" value="TYR_PHOSPHATASE_1"/>
    <property type="match status" value="1"/>
</dbReference>
<dbReference type="Proteomes" id="UP000307440">
    <property type="component" value="Unassembled WGS sequence"/>
</dbReference>
<evidence type="ECO:0000259" key="5">
    <source>
        <dbReference type="PROSITE" id="PS51181"/>
    </source>
</evidence>
<dbReference type="InterPro" id="IPR029021">
    <property type="entry name" value="Prot-tyrosine_phosphatase-like"/>
</dbReference>
<proteinExistence type="predicted"/>
<keyword evidence="7" id="KW-1185">Reference proteome</keyword>
<dbReference type="PROSITE" id="PS51181">
    <property type="entry name" value="PPASE_TENSIN"/>
    <property type="match status" value="1"/>
</dbReference>
<dbReference type="OrthoDB" id="5632at2759"/>
<dbReference type="GO" id="GO:0043491">
    <property type="term" value="P:phosphatidylinositol 3-kinase/protein kinase B signal transduction"/>
    <property type="evidence" value="ECO:0007669"/>
    <property type="project" value="TreeGrafter"/>
</dbReference>
<dbReference type="PROSITE" id="PS50056">
    <property type="entry name" value="TYR_PHOSPHATASE_2"/>
    <property type="match status" value="1"/>
</dbReference>
<dbReference type="PANTHER" id="PTHR12305">
    <property type="entry name" value="PHOSPHATASE WITH HOMOLOGY TO TENSIN"/>
    <property type="match status" value="1"/>
</dbReference>
<feature type="region of interest" description="Disordered" evidence="3">
    <location>
        <begin position="252"/>
        <end position="276"/>
    </location>
</feature>
<dbReference type="PANTHER" id="PTHR12305:SF81">
    <property type="entry name" value="PHOSPHATIDYLINOSITOL 3,4,5-TRISPHOSPHATE 3-PHOSPHATASE AND DUAL-SPECIFICITY PROTEIN PHOSPHATASE PTEN"/>
    <property type="match status" value="1"/>
</dbReference>
<evidence type="ECO:0000313" key="6">
    <source>
        <dbReference type="EMBL" id="TFK20642.1"/>
    </source>
</evidence>
<dbReference type="AlphaFoldDB" id="A0A5C3KKF6"/>
<dbReference type="STRING" id="230819.A0A5C3KKF6"/>
<dbReference type="EMBL" id="ML210292">
    <property type="protein sequence ID" value="TFK20642.1"/>
    <property type="molecule type" value="Genomic_DNA"/>
</dbReference>
<dbReference type="InterPro" id="IPR016130">
    <property type="entry name" value="Tyr_Pase_AS"/>
</dbReference>
<evidence type="ECO:0000313" key="7">
    <source>
        <dbReference type="Proteomes" id="UP000307440"/>
    </source>
</evidence>
<dbReference type="GO" id="GO:0046856">
    <property type="term" value="P:phosphatidylinositol dephosphorylation"/>
    <property type="evidence" value="ECO:0007669"/>
    <property type="project" value="TreeGrafter"/>
</dbReference>
<keyword evidence="2" id="KW-0378">Hydrolase</keyword>
<name>A0A5C3KKF6_COPMA</name>
<feature type="region of interest" description="Disordered" evidence="3">
    <location>
        <begin position="472"/>
        <end position="492"/>
    </location>
</feature>
<accession>A0A5C3KKF6</accession>
<dbReference type="InterPro" id="IPR051281">
    <property type="entry name" value="Dual-spec_lipid-protein_phosph"/>
</dbReference>
<evidence type="ECO:0000256" key="3">
    <source>
        <dbReference type="SAM" id="MobiDB-lite"/>
    </source>
</evidence>
<dbReference type="Pfam" id="PF22784">
    <property type="entry name" value="PTP-SAK"/>
    <property type="match status" value="1"/>
</dbReference>
<reference evidence="6 7" key="1">
    <citation type="journal article" date="2019" name="Nat. Ecol. Evol.">
        <title>Megaphylogeny resolves global patterns of mushroom evolution.</title>
        <authorList>
            <person name="Varga T."/>
            <person name="Krizsan K."/>
            <person name="Foldi C."/>
            <person name="Dima B."/>
            <person name="Sanchez-Garcia M."/>
            <person name="Sanchez-Ramirez S."/>
            <person name="Szollosi G.J."/>
            <person name="Szarkandi J.G."/>
            <person name="Papp V."/>
            <person name="Albert L."/>
            <person name="Andreopoulos W."/>
            <person name="Angelini C."/>
            <person name="Antonin V."/>
            <person name="Barry K.W."/>
            <person name="Bougher N.L."/>
            <person name="Buchanan P."/>
            <person name="Buyck B."/>
            <person name="Bense V."/>
            <person name="Catcheside P."/>
            <person name="Chovatia M."/>
            <person name="Cooper J."/>
            <person name="Damon W."/>
            <person name="Desjardin D."/>
            <person name="Finy P."/>
            <person name="Geml J."/>
            <person name="Haridas S."/>
            <person name="Hughes K."/>
            <person name="Justo A."/>
            <person name="Karasinski D."/>
            <person name="Kautmanova I."/>
            <person name="Kiss B."/>
            <person name="Kocsube S."/>
            <person name="Kotiranta H."/>
            <person name="LaButti K.M."/>
            <person name="Lechner B.E."/>
            <person name="Liimatainen K."/>
            <person name="Lipzen A."/>
            <person name="Lukacs Z."/>
            <person name="Mihaltcheva S."/>
            <person name="Morgado L.N."/>
            <person name="Niskanen T."/>
            <person name="Noordeloos M.E."/>
            <person name="Ohm R.A."/>
            <person name="Ortiz-Santana B."/>
            <person name="Ovrebo C."/>
            <person name="Racz N."/>
            <person name="Riley R."/>
            <person name="Savchenko A."/>
            <person name="Shiryaev A."/>
            <person name="Soop K."/>
            <person name="Spirin V."/>
            <person name="Szebenyi C."/>
            <person name="Tomsovsky M."/>
            <person name="Tulloss R.E."/>
            <person name="Uehling J."/>
            <person name="Grigoriev I.V."/>
            <person name="Vagvolgyi C."/>
            <person name="Papp T."/>
            <person name="Martin F.M."/>
            <person name="Miettinen O."/>
            <person name="Hibbett D.S."/>
            <person name="Nagy L.G."/>
        </authorList>
    </citation>
    <scope>NUCLEOTIDE SEQUENCE [LARGE SCALE GENOMIC DNA]</scope>
    <source>
        <strain evidence="6 7">CBS 121175</strain>
    </source>
</reference>
<dbReference type="Gene3D" id="3.90.190.10">
    <property type="entry name" value="Protein tyrosine phosphatase superfamily"/>
    <property type="match status" value="1"/>
</dbReference>
<dbReference type="GO" id="GO:0051896">
    <property type="term" value="P:regulation of phosphatidylinositol 3-kinase/protein kinase B signal transduction"/>
    <property type="evidence" value="ECO:0007669"/>
    <property type="project" value="TreeGrafter"/>
</dbReference>